<keyword evidence="1" id="KW-0645">Protease</keyword>
<dbReference type="InterPro" id="IPR002557">
    <property type="entry name" value="Chitin-bd_dom"/>
</dbReference>
<dbReference type="InterPro" id="IPR024079">
    <property type="entry name" value="MetalloPept_cat_dom_sf"/>
</dbReference>
<evidence type="ECO:0000313" key="7">
    <source>
        <dbReference type="Proteomes" id="UP000198287"/>
    </source>
</evidence>
<feature type="domain" description="Chitin-binding type-2" evidence="5">
    <location>
        <begin position="469"/>
        <end position="517"/>
    </location>
</feature>
<dbReference type="Pfam" id="PF13688">
    <property type="entry name" value="Reprolysin_5"/>
    <property type="match status" value="1"/>
</dbReference>
<evidence type="ECO:0000256" key="2">
    <source>
        <dbReference type="PROSITE-ProRule" id="PRU00276"/>
    </source>
</evidence>
<dbReference type="Proteomes" id="UP000198287">
    <property type="component" value="Unassembled WGS sequence"/>
</dbReference>
<dbReference type="GO" id="GO:0008061">
    <property type="term" value="F:chitin binding"/>
    <property type="evidence" value="ECO:0007669"/>
    <property type="project" value="InterPro"/>
</dbReference>
<sequence>MKALLVFLLTVIVSLQAIPTNVEVSKVGSGDEGFSARVHPPGEDVIHLNLRKSAAKILLFPVFHDNFKIVSVRRRNVTADTLYEDVTPSKNALMEMENSILEDPEQNAVVKVNPDGNYLRGIVNGRQINHDDAGVHEIGELTTFADQNADFVNIPGDGQDWLKQTNLNSRTIGIQTLAVVELGLVVDFSLFTLFNGDISTITEYYAIFVKGVNNLFSVVGDPNVAFQLVGIYVMESRGVQPFVENYNNFDGSFDIHGILDEFSDYMVTNAANYVPFDSVGLMSTENFGSIGEVAWLGGTCRDRAKTTVNRDVGQSFSGVRIFAHEMGHNKAAMRSYIASSGSCLFEKNAPGNPLPVPDKNPGDIFDIQMYCVKVHGPGSTPIVEDTMCDKIWRRWTGPCDPPNEDMTCNWIGTEYQNAADGAPCGDVDEGKHCFLGKCVTDAELPTTITTTVAPSTTTTARSTTTPIPGFTCTVAGTFAYPLDCAKYMRCVAIMESLYPYLYTCPAKHVFNLSRSLCVIGIC</sequence>
<keyword evidence="1" id="KW-0482">Metalloprotease</keyword>
<dbReference type="Gene3D" id="3.40.1620.60">
    <property type="match status" value="1"/>
</dbReference>
<evidence type="ECO:0000256" key="1">
    <source>
        <dbReference type="ARBA" id="ARBA00023049"/>
    </source>
</evidence>
<dbReference type="GO" id="GO:0006509">
    <property type="term" value="P:membrane protein ectodomain proteolysis"/>
    <property type="evidence" value="ECO:0007669"/>
    <property type="project" value="TreeGrafter"/>
</dbReference>
<dbReference type="EMBL" id="LNIX01000047">
    <property type="protein sequence ID" value="OXA38211.1"/>
    <property type="molecule type" value="Genomic_DNA"/>
</dbReference>
<dbReference type="SUPFAM" id="SSF57625">
    <property type="entry name" value="Invertebrate chitin-binding proteins"/>
    <property type="match status" value="1"/>
</dbReference>
<dbReference type="GO" id="GO:0005576">
    <property type="term" value="C:extracellular region"/>
    <property type="evidence" value="ECO:0007669"/>
    <property type="project" value="InterPro"/>
</dbReference>
<dbReference type="SUPFAM" id="SSF55486">
    <property type="entry name" value="Metalloproteases ('zincins'), catalytic domain"/>
    <property type="match status" value="1"/>
</dbReference>
<dbReference type="Gene3D" id="3.40.390.10">
    <property type="entry name" value="Collagenase (Catalytic Domain)"/>
    <property type="match status" value="1"/>
</dbReference>
<keyword evidence="1" id="KW-0378">Hydrolase</keyword>
<feature type="domain" description="Peptidase M12B" evidence="4">
    <location>
        <begin position="178"/>
        <end position="389"/>
    </location>
</feature>
<comment type="caution">
    <text evidence="2">Lacks conserved residue(s) required for the propagation of feature annotation.</text>
</comment>
<evidence type="ECO:0000259" key="5">
    <source>
        <dbReference type="PROSITE" id="PS50940"/>
    </source>
</evidence>
<dbReference type="Pfam" id="PF01607">
    <property type="entry name" value="CBM_14"/>
    <property type="match status" value="1"/>
</dbReference>
<feature type="signal peptide" evidence="3">
    <location>
        <begin position="1"/>
        <end position="17"/>
    </location>
</feature>
<keyword evidence="7" id="KW-1185">Reference proteome</keyword>
<evidence type="ECO:0000313" key="6">
    <source>
        <dbReference type="EMBL" id="OXA38211.1"/>
    </source>
</evidence>
<dbReference type="PROSITE" id="PS50940">
    <property type="entry name" value="CHIT_BIND_II"/>
    <property type="match status" value="1"/>
</dbReference>
<evidence type="ECO:0000259" key="4">
    <source>
        <dbReference type="PROSITE" id="PS50215"/>
    </source>
</evidence>
<organism evidence="6 7">
    <name type="scientific">Folsomia candida</name>
    <name type="common">Springtail</name>
    <dbReference type="NCBI Taxonomy" id="158441"/>
    <lineage>
        <taxon>Eukaryota</taxon>
        <taxon>Metazoa</taxon>
        <taxon>Ecdysozoa</taxon>
        <taxon>Arthropoda</taxon>
        <taxon>Hexapoda</taxon>
        <taxon>Collembola</taxon>
        <taxon>Entomobryomorpha</taxon>
        <taxon>Isotomoidea</taxon>
        <taxon>Isotomidae</taxon>
        <taxon>Proisotominae</taxon>
        <taxon>Folsomia</taxon>
    </lineage>
</organism>
<proteinExistence type="predicted"/>
<dbReference type="AlphaFoldDB" id="A0A226D0M9"/>
<dbReference type="PANTHER" id="PTHR11905">
    <property type="entry name" value="ADAM A DISINTEGRIN AND METALLOPROTEASE DOMAIN"/>
    <property type="match status" value="1"/>
</dbReference>
<feature type="active site" evidence="2">
    <location>
        <position position="325"/>
    </location>
</feature>
<accession>A0A226D0M9</accession>
<dbReference type="GO" id="GO:0004222">
    <property type="term" value="F:metalloendopeptidase activity"/>
    <property type="evidence" value="ECO:0007669"/>
    <property type="project" value="InterPro"/>
</dbReference>
<dbReference type="PANTHER" id="PTHR11905:SF159">
    <property type="entry name" value="ADAM METALLOPROTEASE"/>
    <property type="match status" value="1"/>
</dbReference>
<keyword evidence="3" id="KW-0732">Signal</keyword>
<reference evidence="6 7" key="1">
    <citation type="submission" date="2015-12" db="EMBL/GenBank/DDBJ databases">
        <title>The genome of Folsomia candida.</title>
        <authorList>
            <person name="Faddeeva A."/>
            <person name="Derks M.F."/>
            <person name="Anvar Y."/>
            <person name="Smit S."/>
            <person name="Van Straalen N."/>
            <person name="Roelofs D."/>
        </authorList>
    </citation>
    <scope>NUCLEOTIDE SEQUENCE [LARGE SCALE GENOMIC DNA]</scope>
    <source>
        <strain evidence="6 7">VU population</strain>
        <tissue evidence="6">Whole body</tissue>
    </source>
</reference>
<protein>
    <submittedName>
        <fullName evidence="6">Venom metalloproteinase 3</fullName>
    </submittedName>
</protein>
<feature type="chain" id="PRO_5012195081" evidence="3">
    <location>
        <begin position="18"/>
        <end position="522"/>
    </location>
</feature>
<gene>
    <name evidence="6" type="ORF">Fcan01_26944</name>
</gene>
<evidence type="ECO:0000256" key="3">
    <source>
        <dbReference type="SAM" id="SignalP"/>
    </source>
</evidence>
<comment type="caution">
    <text evidence="6">The sequence shown here is derived from an EMBL/GenBank/DDBJ whole genome shotgun (WGS) entry which is preliminary data.</text>
</comment>
<dbReference type="Gene3D" id="2.170.140.10">
    <property type="entry name" value="Chitin binding domain"/>
    <property type="match status" value="1"/>
</dbReference>
<dbReference type="InterPro" id="IPR036508">
    <property type="entry name" value="Chitin-bd_dom_sf"/>
</dbReference>
<dbReference type="OrthoDB" id="416987at2759"/>
<name>A0A226D0M9_FOLCA</name>
<dbReference type="PROSITE" id="PS50215">
    <property type="entry name" value="ADAM_MEPRO"/>
    <property type="match status" value="1"/>
</dbReference>
<dbReference type="InterPro" id="IPR001590">
    <property type="entry name" value="Peptidase_M12B"/>
</dbReference>